<dbReference type="SMART" id="SM00422">
    <property type="entry name" value="HTH_MERR"/>
    <property type="match status" value="1"/>
</dbReference>
<reference evidence="6" key="1">
    <citation type="submission" date="2016-11" db="EMBL/GenBank/DDBJ databases">
        <authorList>
            <person name="Varghese N."/>
            <person name="Submissions S."/>
        </authorList>
    </citation>
    <scope>NUCLEOTIDE SEQUENCE [LARGE SCALE GENOMIC DNA]</scope>
    <source>
        <strain evidence="6">DSM 16219</strain>
    </source>
</reference>
<proteinExistence type="predicted"/>
<evidence type="ECO:0000256" key="2">
    <source>
        <dbReference type="ARBA" id="ARBA00023125"/>
    </source>
</evidence>
<gene>
    <name evidence="5" type="ORF">SAMN02745216_02952</name>
</gene>
<evidence type="ECO:0000256" key="3">
    <source>
        <dbReference type="ARBA" id="ARBA00023163"/>
    </source>
</evidence>
<keyword evidence="1" id="KW-0805">Transcription regulation</keyword>
<dbReference type="OrthoDB" id="9792348at2"/>
<feature type="domain" description="HTH merR-type" evidence="4">
    <location>
        <begin position="1"/>
        <end position="70"/>
    </location>
</feature>
<evidence type="ECO:0000256" key="1">
    <source>
        <dbReference type="ARBA" id="ARBA00023015"/>
    </source>
</evidence>
<dbReference type="Proteomes" id="UP000183994">
    <property type="component" value="Unassembled WGS sequence"/>
</dbReference>
<evidence type="ECO:0000313" key="6">
    <source>
        <dbReference type="Proteomes" id="UP000183994"/>
    </source>
</evidence>
<dbReference type="InterPro" id="IPR000551">
    <property type="entry name" value="MerR-type_HTH_dom"/>
</dbReference>
<dbReference type="GO" id="GO:0003700">
    <property type="term" value="F:DNA-binding transcription factor activity"/>
    <property type="evidence" value="ECO:0007669"/>
    <property type="project" value="InterPro"/>
</dbReference>
<dbReference type="PROSITE" id="PS50937">
    <property type="entry name" value="HTH_MERR_2"/>
    <property type="match status" value="1"/>
</dbReference>
<organism evidence="5 6">
    <name type="scientific">Desulfatibacillum alkenivorans DSM 16219</name>
    <dbReference type="NCBI Taxonomy" id="1121393"/>
    <lineage>
        <taxon>Bacteria</taxon>
        <taxon>Pseudomonadati</taxon>
        <taxon>Thermodesulfobacteriota</taxon>
        <taxon>Desulfobacteria</taxon>
        <taxon>Desulfobacterales</taxon>
        <taxon>Desulfatibacillaceae</taxon>
        <taxon>Desulfatibacillum</taxon>
    </lineage>
</organism>
<dbReference type="EMBL" id="FQZU01000019">
    <property type="protein sequence ID" value="SHK14822.1"/>
    <property type="molecule type" value="Genomic_DNA"/>
</dbReference>
<dbReference type="Gene3D" id="1.10.1660.10">
    <property type="match status" value="1"/>
</dbReference>
<sequence>MKISELVKCTGVPKQTIHYYIRAGLLPKPEKTGSNSADYDQSYVERIHLIKELQNDFFFPLPTIKKVLWEHRSASKQAMLKLRMEFFRPMEHYLGTGVKGDEAFLEATGLAARWLPKLKEWNLIGSRTENGESVYSQDDVSIGKVMVAMAKSGINRKSSFHPEITMSAIGKQFTDIVKILIDDFHQATEDTKNQEKQELALRGHEVMGVLFYHLYRKYARQFIEEGDGPGTN</sequence>
<dbReference type="SUPFAM" id="SSF46955">
    <property type="entry name" value="Putative DNA-binding domain"/>
    <property type="match status" value="1"/>
</dbReference>
<keyword evidence="2" id="KW-0238">DNA-binding</keyword>
<dbReference type="InterPro" id="IPR009061">
    <property type="entry name" value="DNA-bd_dom_put_sf"/>
</dbReference>
<dbReference type="GO" id="GO:0003677">
    <property type="term" value="F:DNA binding"/>
    <property type="evidence" value="ECO:0007669"/>
    <property type="project" value="UniProtKB-KW"/>
</dbReference>
<dbReference type="AlphaFoldDB" id="A0A1M6Q3M8"/>
<keyword evidence="3" id="KW-0804">Transcription</keyword>
<accession>A0A1M6Q3M8</accession>
<evidence type="ECO:0000259" key="4">
    <source>
        <dbReference type="PROSITE" id="PS50937"/>
    </source>
</evidence>
<protein>
    <submittedName>
        <fullName evidence="5">MerR HTH family regulatory protein</fullName>
    </submittedName>
</protein>
<dbReference type="Pfam" id="PF13411">
    <property type="entry name" value="MerR_1"/>
    <property type="match status" value="1"/>
</dbReference>
<evidence type="ECO:0000313" key="5">
    <source>
        <dbReference type="EMBL" id="SHK14822.1"/>
    </source>
</evidence>
<dbReference type="PANTHER" id="PTHR30204:SF94">
    <property type="entry name" value="HEAVY METAL-DEPENDENT TRANSCRIPTIONAL REGULATOR HI_0293-RELATED"/>
    <property type="match status" value="1"/>
</dbReference>
<name>A0A1M6Q3M8_9BACT</name>
<dbReference type="RefSeq" id="WP_073476942.1">
    <property type="nucleotide sequence ID" value="NZ_FQZU01000019.1"/>
</dbReference>
<dbReference type="InterPro" id="IPR047057">
    <property type="entry name" value="MerR_fam"/>
</dbReference>
<keyword evidence="6" id="KW-1185">Reference proteome</keyword>
<dbReference type="STRING" id="1121393.SAMN02745216_02952"/>
<dbReference type="PANTHER" id="PTHR30204">
    <property type="entry name" value="REDOX-CYCLING DRUG-SENSING TRANSCRIPTIONAL ACTIVATOR SOXR"/>
    <property type="match status" value="1"/>
</dbReference>